<dbReference type="STRING" id="154621.RV11_GL002986"/>
<organism evidence="4 5">
    <name type="scientific">Enterococcus phoeniculicola ATCC BAA-412</name>
    <dbReference type="NCBI Taxonomy" id="1158610"/>
    <lineage>
        <taxon>Bacteria</taxon>
        <taxon>Bacillati</taxon>
        <taxon>Bacillota</taxon>
        <taxon>Bacilli</taxon>
        <taxon>Lactobacillales</taxon>
        <taxon>Enterococcaceae</taxon>
        <taxon>Enterococcus</taxon>
    </lineage>
</organism>
<dbReference type="GO" id="GO:0016861">
    <property type="term" value="F:intramolecular oxidoreductase activity, interconverting aldoses and ketoses"/>
    <property type="evidence" value="ECO:0007669"/>
    <property type="project" value="InterPro"/>
</dbReference>
<evidence type="ECO:0000313" key="5">
    <source>
        <dbReference type="Proteomes" id="UP000013785"/>
    </source>
</evidence>
<proteinExistence type="predicted"/>
<accession>R3TNM3</accession>
<dbReference type="SUPFAM" id="SSF51658">
    <property type="entry name" value="Xylose isomerase-like"/>
    <property type="match status" value="1"/>
</dbReference>
<evidence type="ECO:0000256" key="1">
    <source>
        <dbReference type="ARBA" id="ARBA00023235"/>
    </source>
</evidence>
<dbReference type="Gene3D" id="3.20.20.150">
    <property type="entry name" value="Divalent-metal-dependent TIM barrel enzymes"/>
    <property type="match status" value="1"/>
</dbReference>
<dbReference type="NCBIfam" id="NF009688">
    <property type="entry name" value="PRK13209.1"/>
    <property type="match status" value="1"/>
</dbReference>
<evidence type="ECO:0000313" key="4">
    <source>
        <dbReference type="EMBL" id="EOL42663.1"/>
    </source>
</evidence>
<keyword evidence="1 4" id="KW-0413">Isomerase</keyword>
<dbReference type="EMBL" id="AJAT01000017">
    <property type="protein sequence ID" value="EOL42663.1"/>
    <property type="molecule type" value="Genomic_DNA"/>
</dbReference>
<dbReference type="NCBIfam" id="NF009689">
    <property type="entry name" value="PRK13210.1"/>
    <property type="match status" value="1"/>
</dbReference>
<evidence type="ECO:0000259" key="3">
    <source>
        <dbReference type="Pfam" id="PF01261"/>
    </source>
</evidence>
<dbReference type="AlphaFoldDB" id="R3TNM3"/>
<gene>
    <name evidence="4" type="ORF">UC3_03016</name>
</gene>
<comment type="caution">
    <text evidence="4">The sequence shown here is derived from an EMBL/GenBank/DDBJ whole genome shotgun (WGS) entry which is preliminary data.</text>
</comment>
<dbReference type="InterPro" id="IPR004560">
    <property type="entry name" value="L-Ru-5P_3-Epase"/>
</dbReference>
<dbReference type="PANTHER" id="PTHR43489">
    <property type="entry name" value="ISOMERASE"/>
    <property type="match status" value="1"/>
</dbReference>
<dbReference type="Pfam" id="PF01261">
    <property type="entry name" value="AP_endonuc_2"/>
    <property type="match status" value="1"/>
</dbReference>
<dbReference type="InterPro" id="IPR036237">
    <property type="entry name" value="Xyl_isomerase-like_sf"/>
</dbReference>
<dbReference type="RefSeq" id="WP_010769650.1">
    <property type="nucleotide sequence ID" value="NZ_ASWE01000001.1"/>
</dbReference>
<reference evidence="4 5" key="1">
    <citation type="submission" date="2013-02" db="EMBL/GenBank/DDBJ databases">
        <title>The Genome Sequence of Enterococcus phoeniculicola BAA-412.</title>
        <authorList>
            <consortium name="The Broad Institute Genome Sequencing Platform"/>
            <consortium name="The Broad Institute Genome Sequencing Center for Infectious Disease"/>
            <person name="Earl A.M."/>
            <person name="Gilmore M.S."/>
            <person name="Lebreton F."/>
            <person name="Walker B."/>
            <person name="Young S.K."/>
            <person name="Zeng Q."/>
            <person name="Gargeya S."/>
            <person name="Fitzgerald M."/>
            <person name="Haas B."/>
            <person name="Abouelleil A."/>
            <person name="Alvarado L."/>
            <person name="Arachchi H.M."/>
            <person name="Berlin A.M."/>
            <person name="Chapman S.B."/>
            <person name="Dewar J."/>
            <person name="Goldberg J."/>
            <person name="Griggs A."/>
            <person name="Gujja S."/>
            <person name="Hansen M."/>
            <person name="Howarth C."/>
            <person name="Imamovic A."/>
            <person name="Larimer J."/>
            <person name="McCowan C."/>
            <person name="Murphy C."/>
            <person name="Neiman D."/>
            <person name="Pearson M."/>
            <person name="Priest M."/>
            <person name="Roberts A."/>
            <person name="Saif S."/>
            <person name="Shea T."/>
            <person name="Sisk P."/>
            <person name="Sykes S."/>
            <person name="Wortman J."/>
            <person name="Nusbaum C."/>
            <person name="Birren B."/>
        </authorList>
    </citation>
    <scope>NUCLEOTIDE SEQUENCE [LARGE SCALE GENOMIC DNA]</scope>
    <source>
        <strain evidence="4 5">ATCC BAA-412</strain>
    </source>
</reference>
<dbReference type="Proteomes" id="UP000013785">
    <property type="component" value="Unassembled WGS sequence"/>
</dbReference>
<sequence length="290" mass="33350">MTQIGIYEKALPKDISWLERFLLVKELGFDFIELSIDETDQRMARLDWTKAEIQQVREAMLQADVRIHSLCLSAHRRFPFGSTKEETRKKADQIMKKAIYLASELGVKVIQIAGYDVYYEEKSMMTREGFIEGLKKGVKLASSYGIILSVEIMDDPFMNSIQKFVQIKNQIHSPYLQVYPDLGNLSAWPENNPANELELGIDCITSIHLKDTYPVTKESSGQFRDVPFGEGCVDFLGMLKSLKRLEYEGTFLIEMWSEDSPTFKQDIQQAKNYLYPKLLEAGYHVKSTTN</sequence>
<dbReference type="eggNOG" id="COG3623">
    <property type="taxonomic scope" value="Bacteria"/>
</dbReference>
<dbReference type="HOGENOM" id="CLU_082738_0_0_9"/>
<evidence type="ECO:0000256" key="2">
    <source>
        <dbReference type="NCBIfam" id="TIGR00542"/>
    </source>
</evidence>
<dbReference type="PATRIC" id="fig|1158610.3.peg.2999"/>
<protein>
    <recommendedName>
        <fullName evidence="2">L-ribulose-5-phosphate 3-epimerase</fullName>
    </recommendedName>
</protein>
<keyword evidence="5" id="KW-1185">Reference proteome</keyword>
<dbReference type="GO" id="GO:0034015">
    <property type="term" value="F:L-ribulose-5-phosphate 3-epimerase activity"/>
    <property type="evidence" value="ECO:0007669"/>
    <property type="project" value="TreeGrafter"/>
</dbReference>
<dbReference type="PANTHER" id="PTHR43489:SF1">
    <property type="entry name" value="L-RIBULOSE-5-PHOSPHATE 3-EPIMERASE SGBU-RELATED"/>
    <property type="match status" value="1"/>
</dbReference>
<name>R3TNM3_9ENTE</name>
<dbReference type="InterPro" id="IPR050417">
    <property type="entry name" value="Sugar_Epim/Isomerase"/>
</dbReference>
<dbReference type="GO" id="GO:0019852">
    <property type="term" value="P:L-ascorbic acid metabolic process"/>
    <property type="evidence" value="ECO:0007669"/>
    <property type="project" value="TreeGrafter"/>
</dbReference>
<dbReference type="OrthoDB" id="3185623at2"/>
<dbReference type="NCBIfam" id="TIGR00542">
    <property type="entry name" value="hxl6Piso_put"/>
    <property type="match status" value="1"/>
</dbReference>
<feature type="domain" description="Xylose isomerase-like TIM barrel" evidence="3">
    <location>
        <begin position="23"/>
        <end position="267"/>
    </location>
</feature>
<dbReference type="InterPro" id="IPR013022">
    <property type="entry name" value="Xyl_isomerase-like_TIM-brl"/>
</dbReference>